<dbReference type="VEuPathDB" id="FungiDB:SCHCODRAFT_02618915"/>
<dbReference type="InParanoid" id="D8Q135"/>
<dbReference type="Gene3D" id="3.90.180.10">
    <property type="entry name" value="Medium-chain alcohol dehydrogenases, catalytic domain"/>
    <property type="match status" value="1"/>
</dbReference>
<dbReference type="InterPro" id="IPR011032">
    <property type="entry name" value="GroES-like_sf"/>
</dbReference>
<keyword evidence="3" id="KW-1185">Reference proteome</keyword>
<reference evidence="2 3" key="1">
    <citation type="journal article" date="2010" name="Nat. Biotechnol.">
        <title>Genome sequence of the model mushroom Schizophyllum commune.</title>
        <authorList>
            <person name="Ohm R.A."/>
            <person name="de Jong J.F."/>
            <person name="Lugones L.G."/>
            <person name="Aerts A."/>
            <person name="Kothe E."/>
            <person name="Stajich J.E."/>
            <person name="de Vries R.P."/>
            <person name="Record E."/>
            <person name="Levasseur A."/>
            <person name="Baker S.E."/>
            <person name="Bartholomew K.A."/>
            <person name="Coutinho P.M."/>
            <person name="Erdmann S."/>
            <person name="Fowler T.J."/>
            <person name="Gathman A.C."/>
            <person name="Lombard V."/>
            <person name="Henrissat B."/>
            <person name="Knabe N."/>
            <person name="Kuees U."/>
            <person name="Lilly W.W."/>
            <person name="Lindquist E."/>
            <person name="Lucas S."/>
            <person name="Magnuson J.K."/>
            <person name="Piumi F."/>
            <person name="Raudaskoski M."/>
            <person name="Salamov A."/>
            <person name="Schmutz J."/>
            <person name="Schwarze F.W.M.R."/>
            <person name="vanKuyk P.A."/>
            <person name="Horton J.S."/>
            <person name="Grigoriev I.V."/>
            <person name="Woesten H.A.B."/>
        </authorList>
    </citation>
    <scope>NUCLEOTIDE SEQUENCE [LARGE SCALE GENOMIC DNA]</scope>
    <source>
        <strain evidence="3">H4-8 / FGSC 9210</strain>
    </source>
</reference>
<dbReference type="SMART" id="SM00829">
    <property type="entry name" value="PKS_ER"/>
    <property type="match status" value="1"/>
</dbReference>
<dbReference type="Proteomes" id="UP000007431">
    <property type="component" value="Unassembled WGS sequence"/>
</dbReference>
<evidence type="ECO:0000313" key="3">
    <source>
        <dbReference type="Proteomes" id="UP000007431"/>
    </source>
</evidence>
<dbReference type="EMBL" id="GL377305">
    <property type="protein sequence ID" value="EFI98438.1"/>
    <property type="molecule type" value="Genomic_DNA"/>
</dbReference>
<dbReference type="Gene3D" id="3.40.50.720">
    <property type="entry name" value="NAD(P)-binding Rossmann-like Domain"/>
    <property type="match status" value="1"/>
</dbReference>
<dbReference type="SUPFAM" id="SSF50129">
    <property type="entry name" value="GroES-like"/>
    <property type="match status" value="1"/>
</dbReference>
<name>D8Q135_SCHCM</name>
<dbReference type="InterPro" id="IPR036291">
    <property type="entry name" value="NAD(P)-bd_dom_sf"/>
</dbReference>
<accession>D8Q135</accession>
<proteinExistence type="predicted"/>
<dbReference type="OMA" id="MTPHGSF"/>
<dbReference type="HOGENOM" id="CLU_026673_16_0_1"/>
<dbReference type="CDD" id="cd08249">
    <property type="entry name" value="enoyl_reductase_like"/>
    <property type="match status" value="1"/>
</dbReference>
<sequence>MAAPPTIPKTQLAVLVGPKERRLEMIPVGVPGPDEVLIKNIAVASNPKDWKVPQWIYDADEAYVEGNDVAGTIVAVGKDVSEYEVGARVAAFTKMRTKWDKMGPEDNKYGAYQQYTVAPAHVTFPIPNTTSYEEAATLPLAVMTAAIGLFIRLAIPAPDTPEAASHAGKAIIINGAASSVGAFTVQLAKRAGLYVVATAGSSKDYPQELGADVVVDYREHKGDAIIDALVAAVGDRPIAWAYDAVSEHGSSLILARTLAKLTKSGKVTTVLPTPEDEQKQFPAGIAYELTLVGTAHTDDAKFAAEWYRKISRWLADGSFKPNRPKVLPGGLESVANGLQLLETGNVHGEKLVYRIADTPGLEA</sequence>
<dbReference type="PANTHER" id="PTHR45348">
    <property type="entry name" value="HYPOTHETICAL OXIDOREDUCTASE (EUROFUNG)"/>
    <property type="match status" value="1"/>
</dbReference>
<dbReference type="InterPro" id="IPR013154">
    <property type="entry name" value="ADH-like_N"/>
</dbReference>
<organism evidence="3">
    <name type="scientific">Schizophyllum commune (strain H4-8 / FGSC 9210)</name>
    <name type="common">Split gill fungus</name>
    <dbReference type="NCBI Taxonomy" id="578458"/>
    <lineage>
        <taxon>Eukaryota</taxon>
        <taxon>Fungi</taxon>
        <taxon>Dikarya</taxon>
        <taxon>Basidiomycota</taxon>
        <taxon>Agaricomycotina</taxon>
        <taxon>Agaricomycetes</taxon>
        <taxon>Agaricomycetidae</taxon>
        <taxon>Agaricales</taxon>
        <taxon>Schizophyllaceae</taxon>
        <taxon>Schizophyllum</taxon>
    </lineage>
</organism>
<dbReference type="SUPFAM" id="SSF51735">
    <property type="entry name" value="NAD(P)-binding Rossmann-fold domains"/>
    <property type="match status" value="1"/>
</dbReference>
<dbReference type="InterPro" id="IPR020843">
    <property type="entry name" value="ER"/>
</dbReference>
<dbReference type="eggNOG" id="KOG1198">
    <property type="taxonomic scope" value="Eukaryota"/>
</dbReference>
<gene>
    <name evidence="2" type="ORF">SCHCODRAFT_15376</name>
</gene>
<dbReference type="InterPro" id="IPR047122">
    <property type="entry name" value="Trans-enoyl_RdTase-like"/>
</dbReference>
<dbReference type="STRING" id="578458.D8Q135"/>
<dbReference type="InterPro" id="IPR013149">
    <property type="entry name" value="ADH-like_C"/>
</dbReference>
<dbReference type="GO" id="GO:0016651">
    <property type="term" value="F:oxidoreductase activity, acting on NAD(P)H"/>
    <property type="evidence" value="ECO:0007669"/>
    <property type="project" value="InterPro"/>
</dbReference>
<dbReference type="AlphaFoldDB" id="D8Q135"/>
<evidence type="ECO:0000259" key="1">
    <source>
        <dbReference type="SMART" id="SM00829"/>
    </source>
</evidence>
<dbReference type="Pfam" id="PF08240">
    <property type="entry name" value="ADH_N"/>
    <property type="match status" value="1"/>
</dbReference>
<dbReference type="PANTHER" id="PTHR45348:SF5">
    <property type="entry name" value="OXIDOREDUCTASE, PUTATIVE (AFU_ORTHOLOGUE AFUA_8G01420)-RELATED"/>
    <property type="match status" value="1"/>
</dbReference>
<dbReference type="Pfam" id="PF00107">
    <property type="entry name" value="ADH_zinc_N"/>
    <property type="match status" value="1"/>
</dbReference>
<evidence type="ECO:0000313" key="2">
    <source>
        <dbReference type="EMBL" id="EFI98438.1"/>
    </source>
</evidence>
<protein>
    <recommendedName>
        <fullName evidence="1">Enoyl reductase (ER) domain-containing protein</fullName>
    </recommendedName>
</protein>
<feature type="domain" description="Enoyl reductase (ER)" evidence="1">
    <location>
        <begin position="17"/>
        <end position="352"/>
    </location>
</feature>